<name>B7KVZ4_METC4</name>
<dbReference type="AlphaFoldDB" id="B7KVZ4"/>
<dbReference type="HOGENOM" id="CLU_1978905_0_0_5"/>
<dbReference type="RefSeq" id="WP_015950538.1">
    <property type="nucleotide sequence ID" value="NC_011757.1"/>
</dbReference>
<evidence type="ECO:0000313" key="1">
    <source>
        <dbReference type="EMBL" id="ACK82810.1"/>
    </source>
</evidence>
<organism evidence="1 2">
    <name type="scientific">Methylorubrum extorquens (strain CM4 / NCIMB 13688)</name>
    <name type="common">Methylobacterium extorquens</name>
    <dbReference type="NCBI Taxonomy" id="440085"/>
    <lineage>
        <taxon>Bacteria</taxon>
        <taxon>Pseudomonadati</taxon>
        <taxon>Pseudomonadota</taxon>
        <taxon>Alphaproteobacteria</taxon>
        <taxon>Hyphomicrobiales</taxon>
        <taxon>Methylobacteriaceae</taxon>
        <taxon>Methylorubrum</taxon>
    </lineage>
</organism>
<reference evidence="1 2" key="2">
    <citation type="journal article" date="2012" name="J. Bacteriol.">
        <title>Complete genome sequences of six strains of the genus Methylobacterium.</title>
        <authorList>
            <person name="Marx C.J."/>
            <person name="Bringel F."/>
            <person name="Chistoserdova L."/>
            <person name="Moulin L."/>
            <person name="Farhan Ul Haque M."/>
            <person name="Fleischman D.E."/>
            <person name="Gruffaz C."/>
            <person name="Jourand P."/>
            <person name="Knief C."/>
            <person name="Lee M.C."/>
            <person name="Muller E.E."/>
            <person name="Nadalig T."/>
            <person name="Peyraud R."/>
            <person name="Roselli S."/>
            <person name="Russ L."/>
            <person name="Goodwin L.A."/>
            <person name="Ivanova N."/>
            <person name="Kyrpides N."/>
            <person name="Lajus A."/>
            <person name="Land M.L."/>
            <person name="Medigue C."/>
            <person name="Mikhailova N."/>
            <person name="Nolan M."/>
            <person name="Woyke T."/>
            <person name="Stolyar S."/>
            <person name="Vorholt J.A."/>
            <person name="Vuilleumier S."/>
        </authorList>
    </citation>
    <scope>NUCLEOTIDE SEQUENCE [LARGE SCALE GENOMIC DNA]</scope>
    <source>
        <strain evidence="2">CM4 / NCIMB 13688</strain>
    </source>
</reference>
<sequence length="126" mass="15131">MRLHWLQGRRARRLPMPLPPKPKRPLGPPVLFNWNGVDVRTRADIEAAGHTWDEFLDSYAANDDLRLVMLVHILQLVPPGERQDLHHEIRRRRRDYRDSMMARNFARQEEVIAEQTSWFERFLRRA</sequence>
<gene>
    <name evidence="1" type="ordered locus">Mchl_1947</name>
</gene>
<accession>B7KVZ4</accession>
<reference evidence="2" key="1">
    <citation type="submission" date="2008-12" db="EMBL/GenBank/DDBJ databases">
        <title>Complete sequence of chromosome of Methylobacterium chloromethanicum CM4.</title>
        <authorList>
            <consortium name="US DOE Joint Genome Institute"/>
            <person name="Lucas S."/>
            <person name="Copeland A."/>
            <person name="Lapidus A."/>
            <person name="Glavina del Rio T."/>
            <person name="Dalin E."/>
            <person name="Tice H."/>
            <person name="Bruce D."/>
            <person name="Goodwin L."/>
            <person name="Pitluck S."/>
            <person name="Chertkov O."/>
            <person name="Brettin T."/>
            <person name="Detter J.C."/>
            <person name="Han C."/>
            <person name="Larimer F."/>
            <person name="Land M."/>
            <person name="Hauser L."/>
            <person name="Kyrpides N."/>
            <person name="Mikhailova N."/>
            <person name="Marx C."/>
            <person name="Richardson P."/>
        </authorList>
    </citation>
    <scope>NUCLEOTIDE SEQUENCE [LARGE SCALE GENOMIC DNA]</scope>
    <source>
        <strain evidence="2">CM4 / NCIMB 13688</strain>
    </source>
</reference>
<dbReference type="Proteomes" id="UP000002385">
    <property type="component" value="Chromosome"/>
</dbReference>
<evidence type="ECO:0000313" key="2">
    <source>
        <dbReference type="Proteomes" id="UP000002385"/>
    </source>
</evidence>
<dbReference type="EMBL" id="CP001298">
    <property type="protein sequence ID" value="ACK82810.1"/>
    <property type="molecule type" value="Genomic_DNA"/>
</dbReference>
<protein>
    <submittedName>
        <fullName evidence="1">Uncharacterized protein</fullName>
    </submittedName>
</protein>
<proteinExistence type="predicted"/>
<dbReference type="KEGG" id="mch:Mchl_1947"/>